<dbReference type="EMBL" id="CP063056">
    <property type="protein sequence ID" value="QPB42067.1"/>
    <property type="molecule type" value="Genomic_DNA"/>
</dbReference>
<dbReference type="RefSeq" id="WP_194811649.1">
    <property type="nucleotide sequence ID" value="NZ_CP063056.1"/>
</dbReference>
<name>A0ABX6UW64_9PAST</name>
<keyword evidence="1" id="KW-1133">Transmembrane helix</keyword>
<feature type="transmembrane region" description="Helical" evidence="1">
    <location>
        <begin position="16"/>
        <end position="35"/>
    </location>
</feature>
<feature type="transmembrane region" description="Helical" evidence="1">
    <location>
        <begin position="158"/>
        <end position="178"/>
    </location>
</feature>
<feature type="transmembrane region" description="Helical" evidence="1">
    <location>
        <begin position="41"/>
        <end position="57"/>
    </location>
</feature>
<dbReference type="Proteomes" id="UP000663069">
    <property type="component" value="Chromosome"/>
</dbReference>
<evidence type="ECO:0000313" key="3">
    <source>
        <dbReference type="Proteomes" id="UP000663069"/>
    </source>
</evidence>
<feature type="transmembrane region" description="Helical" evidence="1">
    <location>
        <begin position="190"/>
        <end position="215"/>
    </location>
</feature>
<feature type="transmembrane region" description="Helical" evidence="1">
    <location>
        <begin position="64"/>
        <end position="82"/>
    </location>
</feature>
<keyword evidence="1" id="KW-0812">Transmembrane</keyword>
<keyword evidence="3" id="KW-1185">Reference proteome</keyword>
<proteinExistence type="predicted"/>
<feature type="transmembrane region" description="Helical" evidence="1">
    <location>
        <begin position="313"/>
        <end position="331"/>
    </location>
</feature>
<keyword evidence="1" id="KW-0472">Membrane</keyword>
<gene>
    <name evidence="2" type="ORF">IHV77_09085</name>
</gene>
<evidence type="ECO:0000313" key="2">
    <source>
        <dbReference type="EMBL" id="QPB42067.1"/>
    </source>
</evidence>
<sequence>MNNILQEKFISVFRQHYLIVILLAVFNTIFVLSTYSFMKENYNVLLFFPFLFSLVYLTRNNTKLHFYSFVLALFCALIIYSLKFELKLEQFIVLDSILLFCVLFDGWEKNNRNFILNANGNVFRLVKSCILAGLIYSFLLLTLGAIYYLFNVRFYETIYLRLALFSIFFIIPFSYLLFSNKKEEKFPKFLQLIIQFVISPYIILYTFLLYAYLIYIISSNELPRGGVAYLVTAFLACGIIARALQLLLNNPKWKLFYRFFSYLTFAPLVLLWLGIYVRVSNYGLTTYRIYLIVIAFILTFYSIYSLFPNKFQYRYWCGISLIFLGFISFVVTPEKISIENQAFRFYQQLNEMGLLDKKGKIINRLDLNRVNKLDPSSDEYQRYVKLSNMAIYLGGNENYRNIMIQQYGEGFDEIFYFRKPYSKPRVQPLETLINHYFNKEKLTYRVKLSSYGELVHIKNYFEFDYTNLSDLQKQYDVKIKLGNNSSLSINLAEILKRVFKKHNLDITELQSTQDLDKLTNDILTIHTKKGLLILDSARLAYIENVGYVWMSGFSSYFLLAK</sequence>
<feature type="transmembrane region" description="Helical" evidence="1">
    <location>
        <begin position="227"/>
        <end position="248"/>
    </location>
</feature>
<protein>
    <submittedName>
        <fullName evidence="2">DUF4153 domain-containing protein</fullName>
    </submittedName>
</protein>
<reference evidence="2 3" key="1">
    <citation type="submission" date="2020-10" db="EMBL/GenBank/DDBJ databases">
        <title>Genome Sequencing of Rodentibacter spp. strain DSM111151.</title>
        <authorList>
            <person name="Benga L."/>
            <person name="Lautwein T."/>
        </authorList>
    </citation>
    <scope>NUCLEOTIDE SEQUENCE [LARGE SCALE GENOMIC DNA]</scope>
    <source>
        <strain evidence="2 3">DSM 111151</strain>
    </source>
</reference>
<feature type="transmembrane region" description="Helical" evidence="1">
    <location>
        <begin position="128"/>
        <end position="152"/>
    </location>
</feature>
<organism evidence="2 3">
    <name type="scientific">Rodentibacter haemolyticus</name>
    <dbReference type="NCBI Taxonomy" id="2778911"/>
    <lineage>
        <taxon>Bacteria</taxon>
        <taxon>Pseudomonadati</taxon>
        <taxon>Pseudomonadota</taxon>
        <taxon>Gammaproteobacteria</taxon>
        <taxon>Pasteurellales</taxon>
        <taxon>Pasteurellaceae</taxon>
        <taxon>Rodentibacter</taxon>
    </lineage>
</organism>
<feature type="transmembrane region" description="Helical" evidence="1">
    <location>
        <begin position="255"/>
        <end position="275"/>
    </location>
</feature>
<feature type="transmembrane region" description="Helical" evidence="1">
    <location>
        <begin position="287"/>
        <end position="306"/>
    </location>
</feature>
<evidence type="ECO:0000256" key="1">
    <source>
        <dbReference type="SAM" id="Phobius"/>
    </source>
</evidence>
<accession>A0ABX6UW64</accession>